<evidence type="ECO:0000313" key="6">
    <source>
        <dbReference type="Proteomes" id="UP000249794"/>
    </source>
</evidence>
<dbReference type="InterPro" id="IPR050595">
    <property type="entry name" value="Bact_response_regulator"/>
</dbReference>
<gene>
    <name evidence="5" type="ORF">DCF15_19910</name>
</gene>
<dbReference type="PROSITE" id="PS50110">
    <property type="entry name" value="RESPONSE_REGULATORY"/>
    <property type="match status" value="1"/>
</dbReference>
<keyword evidence="2" id="KW-0902">Two-component regulatory system</keyword>
<dbReference type="Proteomes" id="UP000249794">
    <property type="component" value="Unassembled WGS sequence"/>
</dbReference>
<evidence type="ECO:0000256" key="1">
    <source>
        <dbReference type="ARBA" id="ARBA00022553"/>
    </source>
</evidence>
<name>A0A2W4YHP8_9CYAN</name>
<dbReference type="PANTHER" id="PTHR44591">
    <property type="entry name" value="STRESS RESPONSE REGULATOR PROTEIN 1"/>
    <property type="match status" value="1"/>
</dbReference>
<evidence type="ECO:0000313" key="5">
    <source>
        <dbReference type="EMBL" id="PZO46731.1"/>
    </source>
</evidence>
<reference evidence="5 6" key="2">
    <citation type="submission" date="2018-06" db="EMBL/GenBank/DDBJ databases">
        <title>Metagenomic assembly of (sub)arctic Cyanobacteria and their associated microbiome from non-axenic cultures.</title>
        <authorList>
            <person name="Baurain D."/>
        </authorList>
    </citation>
    <scope>NUCLEOTIDE SEQUENCE [LARGE SCALE GENOMIC DNA]</scope>
    <source>
        <strain evidence="5">ULC027bin1</strain>
    </source>
</reference>
<dbReference type="AlphaFoldDB" id="A0A2W4YHP8"/>
<reference evidence="6" key="1">
    <citation type="submission" date="2018-04" db="EMBL/GenBank/DDBJ databases">
        <authorList>
            <person name="Cornet L."/>
        </authorList>
    </citation>
    <scope>NUCLEOTIDE SEQUENCE [LARGE SCALE GENOMIC DNA]</scope>
</reference>
<dbReference type="GO" id="GO:0000160">
    <property type="term" value="P:phosphorelay signal transduction system"/>
    <property type="evidence" value="ECO:0007669"/>
    <property type="project" value="UniProtKB-KW"/>
</dbReference>
<sequence length="123" mass="13548">MSSTILVVDDSPMLREMISGLLQKSGLTISVAQDGQEAKEKIAANPPDLVVLDVVMPNMNGYELCRWVKNNPSTQHVLVILCSSKGEEFDRYWGIKQGADAYVIKPFRPGELLGTVKTLLATR</sequence>
<dbReference type="EMBL" id="QBMP01000298">
    <property type="protein sequence ID" value="PZO46731.1"/>
    <property type="molecule type" value="Genomic_DNA"/>
</dbReference>
<evidence type="ECO:0000256" key="3">
    <source>
        <dbReference type="PROSITE-ProRule" id="PRU00169"/>
    </source>
</evidence>
<dbReference type="InterPro" id="IPR011006">
    <property type="entry name" value="CheY-like_superfamily"/>
</dbReference>
<feature type="modified residue" description="4-aspartylphosphate" evidence="3">
    <location>
        <position position="53"/>
    </location>
</feature>
<protein>
    <submittedName>
        <fullName evidence="5">Two-component system response regulator</fullName>
    </submittedName>
</protein>
<dbReference type="Pfam" id="PF00072">
    <property type="entry name" value="Response_reg"/>
    <property type="match status" value="1"/>
</dbReference>
<accession>A0A2W4YHP8</accession>
<dbReference type="InterPro" id="IPR001789">
    <property type="entry name" value="Sig_transdc_resp-reg_receiver"/>
</dbReference>
<proteinExistence type="predicted"/>
<feature type="domain" description="Response regulatory" evidence="4">
    <location>
        <begin position="4"/>
        <end position="120"/>
    </location>
</feature>
<evidence type="ECO:0000259" key="4">
    <source>
        <dbReference type="PROSITE" id="PS50110"/>
    </source>
</evidence>
<dbReference type="SMART" id="SM00448">
    <property type="entry name" value="REC"/>
    <property type="match status" value="1"/>
</dbReference>
<dbReference type="PANTHER" id="PTHR44591:SF14">
    <property type="entry name" value="PROTEIN PILG"/>
    <property type="match status" value="1"/>
</dbReference>
<comment type="caution">
    <text evidence="5">The sequence shown here is derived from an EMBL/GenBank/DDBJ whole genome shotgun (WGS) entry which is preliminary data.</text>
</comment>
<organism evidence="5 6">
    <name type="scientific">Phormidesmis priestleyi</name>
    <dbReference type="NCBI Taxonomy" id="268141"/>
    <lineage>
        <taxon>Bacteria</taxon>
        <taxon>Bacillati</taxon>
        <taxon>Cyanobacteriota</taxon>
        <taxon>Cyanophyceae</taxon>
        <taxon>Leptolyngbyales</taxon>
        <taxon>Leptolyngbyaceae</taxon>
        <taxon>Phormidesmis</taxon>
    </lineage>
</organism>
<evidence type="ECO:0000256" key="2">
    <source>
        <dbReference type="ARBA" id="ARBA00023012"/>
    </source>
</evidence>
<dbReference type="Gene3D" id="3.40.50.2300">
    <property type="match status" value="1"/>
</dbReference>
<keyword evidence="1 3" id="KW-0597">Phosphoprotein</keyword>
<dbReference type="SUPFAM" id="SSF52172">
    <property type="entry name" value="CheY-like"/>
    <property type="match status" value="1"/>
</dbReference>